<gene>
    <name evidence="7" type="ORF">SAMN04488090_0528</name>
</gene>
<dbReference type="SUPFAM" id="SSF50952">
    <property type="entry name" value="Soluble quinoprotein glucose dehydrogenase"/>
    <property type="match status" value="1"/>
</dbReference>
<dbReference type="InterPro" id="IPR016024">
    <property type="entry name" value="ARM-type_fold"/>
</dbReference>
<dbReference type="PANTHER" id="PTHR33546:SF1">
    <property type="entry name" value="LARGE, MULTIFUNCTIONAL SECRETED PROTEIN"/>
    <property type="match status" value="1"/>
</dbReference>
<dbReference type="InterPro" id="IPR011041">
    <property type="entry name" value="Quinoprot_gluc/sorb_DH_b-prop"/>
</dbReference>
<dbReference type="GO" id="GO:0009055">
    <property type="term" value="F:electron transfer activity"/>
    <property type="evidence" value="ECO:0007669"/>
    <property type="project" value="InterPro"/>
</dbReference>
<dbReference type="InterPro" id="IPR036909">
    <property type="entry name" value="Cyt_c-like_dom_sf"/>
</dbReference>
<dbReference type="PROSITE" id="PS51007">
    <property type="entry name" value="CYTC"/>
    <property type="match status" value="1"/>
</dbReference>
<reference evidence="7 8" key="1">
    <citation type="submission" date="2016-10" db="EMBL/GenBank/DDBJ databases">
        <authorList>
            <person name="de Groot N.N."/>
        </authorList>
    </citation>
    <scope>NUCLEOTIDE SEQUENCE [LARGE SCALE GENOMIC DNA]</scope>
    <source>
        <strain evidence="7 8">DSM 21668</strain>
    </source>
</reference>
<evidence type="ECO:0000313" key="7">
    <source>
        <dbReference type="EMBL" id="SDL25976.1"/>
    </source>
</evidence>
<dbReference type="InterPro" id="IPR009056">
    <property type="entry name" value="Cyt_c-like_dom"/>
</dbReference>
<dbReference type="InterPro" id="IPR013427">
    <property type="entry name" value="Haem-bd_dom_put"/>
</dbReference>
<keyword evidence="2 4" id="KW-0479">Metal-binding</keyword>
<name>A0A1G9ILL1_9BACT</name>
<dbReference type="GO" id="GO:0046872">
    <property type="term" value="F:metal ion binding"/>
    <property type="evidence" value="ECO:0007669"/>
    <property type="project" value="UniProtKB-KW"/>
</dbReference>
<dbReference type="SUPFAM" id="SSF46626">
    <property type="entry name" value="Cytochrome c"/>
    <property type="match status" value="1"/>
</dbReference>
<keyword evidence="3 4" id="KW-0408">Iron</keyword>
<keyword evidence="5" id="KW-0732">Signal</keyword>
<dbReference type="EMBL" id="FNGS01000001">
    <property type="protein sequence ID" value="SDL25976.1"/>
    <property type="molecule type" value="Genomic_DNA"/>
</dbReference>
<evidence type="ECO:0000256" key="5">
    <source>
        <dbReference type="SAM" id="SignalP"/>
    </source>
</evidence>
<dbReference type="Gene3D" id="2.120.10.30">
    <property type="entry name" value="TolB, C-terminal domain"/>
    <property type="match status" value="1"/>
</dbReference>
<feature type="signal peptide" evidence="5">
    <location>
        <begin position="1"/>
        <end position="21"/>
    </location>
</feature>
<dbReference type="AlphaFoldDB" id="A0A1G9ILL1"/>
<keyword evidence="1 4" id="KW-0349">Heme</keyword>
<dbReference type="InterPro" id="IPR013428">
    <property type="entry name" value="Membrane-bound_put_N"/>
</dbReference>
<dbReference type="Gene3D" id="1.25.10.10">
    <property type="entry name" value="Leucine-rich Repeat Variant"/>
    <property type="match status" value="1"/>
</dbReference>
<evidence type="ECO:0000256" key="4">
    <source>
        <dbReference type="PROSITE-ProRule" id="PRU00433"/>
    </source>
</evidence>
<feature type="domain" description="Cytochrome c" evidence="6">
    <location>
        <begin position="811"/>
        <end position="944"/>
    </location>
</feature>
<dbReference type="InterPro" id="IPR011042">
    <property type="entry name" value="6-blade_b-propeller_TolB-like"/>
</dbReference>
<feature type="chain" id="PRO_5011753184" evidence="5">
    <location>
        <begin position="22"/>
        <end position="946"/>
    </location>
</feature>
<dbReference type="NCBIfam" id="TIGR02603">
    <property type="entry name" value="CxxCH_TIGR02603"/>
    <property type="match status" value="1"/>
</dbReference>
<dbReference type="STRING" id="563176.SAMN04488090_0528"/>
<dbReference type="InterPro" id="IPR055557">
    <property type="entry name" value="DUF7133"/>
</dbReference>
<evidence type="ECO:0000256" key="3">
    <source>
        <dbReference type="ARBA" id="ARBA00023004"/>
    </source>
</evidence>
<dbReference type="Pfam" id="PF00034">
    <property type="entry name" value="Cytochrom_C"/>
    <property type="match status" value="1"/>
</dbReference>
<organism evidence="7 8">
    <name type="scientific">Siphonobacter aquaeclarae</name>
    <dbReference type="NCBI Taxonomy" id="563176"/>
    <lineage>
        <taxon>Bacteria</taxon>
        <taxon>Pseudomonadati</taxon>
        <taxon>Bacteroidota</taxon>
        <taxon>Cytophagia</taxon>
        <taxon>Cytophagales</taxon>
        <taxon>Cytophagaceae</taxon>
        <taxon>Siphonobacter</taxon>
    </lineage>
</organism>
<dbReference type="Gene3D" id="1.10.760.10">
    <property type="entry name" value="Cytochrome c-like domain"/>
    <property type="match status" value="1"/>
</dbReference>
<dbReference type="OrthoDB" id="9808161at2"/>
<dbReference type="PANTHER" id="PTHR33546">
    <property type="entry name" value="LARGE, MULTIFUNCTIONAL SECRETED PROTEIN-RELATED"/>
    <property type="match status" value="1"/>
</dbReference>
<evidence type="ECO:0000256" key="2">
    <source>
        <dbReference type="ARBA" id="ARBA00022723"/>
    </source>
</evidence>
<keyword evidence="8" id="KW-1185">Reference proteome</keyword>
<dbReference type="Pfam" id="PF23500">
    <property type="entry name" value="DUF7133"/>
    <property type="match status" value="1"/>
</dbReference>
<dbReference type="SUPFAM" id="SSF48371">
    <property type="entry name" value="ARM repeat"/>
    <property type="match status" value="1"/>
</dbReference>
<proteinExistence type="predicted"/>
<protein>
    <submittedName>
        <fullName evidence="7">Putative membrane-bound dehydrogenase domain-containing protein</fullName>
    </submittedName>
</protein>
<evidence type="ECO:0000313" key="8">
    <source>
        <dbReference type="Proteomes" id="UP000198901"/>
    </source>
</evidence>
<evidence type="ECO:0000259" key="6">
    <source>
        <dbReference type="PROSITE" id="PS51007"/>
    </source>
</evidence>
<accession>A0A1G9ILL1</accession>
<dbReference type="GO" id="GO:0020037">
    <property type="term" value="F:heme binding"/>
    <property type="evidence" value="ECO:0007669"/>
    <property type="project" value="InterPro"/>
</dbReference>
<evidence type="ECO:0000256" key="1">
    <source>
        <dbReference type="ARBA" id="ARBA00022617"/>
    </source>
</evidence>
<dbReference type="RefSeq" id="WP_093197332.1">
    <property type="nucleotide sequence ID" value="NZ_FNGS01000001.1"/>
</dbReference>
<dbReference type="Proteomes" id="UP000198901">
    <property type="component" value="Unassembled WGS sequence"/>
</dbReference>
<dbReference type="InterPro" id="IPR011989">
    <property type="entry name" value="ARM-like"/>
</dbReference>
<sequence length="946" mass="103975">MRFVLPLAGLTSVLAAAFQPAALNPVPVAEDSVRLFLPEDLQATVWAESPQLFNPTNIDVDYRGRIWVTEAVDYRDFNNKDHLSHPAGERVVILEDTDQDGKADKSSVFVEDKELVSPLGIAVIGKQVLVSAAPNLFVYTDTDGDDKADKKETLLTGFGGLDHDHSLHSVVAGPDGYWYFNVGNAGPHNVTDRSGWTLHSGSLYTGGTPYNKTNNGGQKSDDGRVWTGGLMFRIRPDGTGLRVLGHNFRNSFETCLDSYGNMWQNDNDDQVIACRTSYLIENGNAGYFSADGSRYWQADRRPGQDVFTAHWHQDDPGVMPVPENTGAGSPTGIAFYESDLLGPKYRGMLLSAEAGRNVIYAYWPQKNGAGFDLKRHNLVSSLPEDNVNYKWNDNVAEDRRKWFRPSDVLAGTDGALYIADWYDPIVGGHAMHDKKGFGRIYRITPKNRKLTAPKLDFSTLDGLEEGLRNPAVNVRNAAFTGLVKQGKAALPVVQHLLKDPNPYIQARAIYLLPHIGGDMSVLLGSPDPGIRLVAFRAVRATGDFLPAARILATDADPAVRREVAISLRDVPLDQCQDILRELSRRFDGKDDWMRVAMGTALDGSKAGAFYPELLKLFPQPPEKWPLPLARLVFETHPVAAIPALKARAGSSAVPAGQRKQALTALAFIRTRPAAEAMVALSKSPLPDVAEQALWWLNFRKTNDWADLVDWKETTAQLSPAHQKMLKLQVEVTGEHTMDERSAAALEMAKDPIGGKMLVGLAAENRLPGPLRKAIGKKIFENPDASVRTLASDYFPREGRNYSVDIIARRAPDPSRGKMLFEKNCTTCHKHGTTGAEIGPDLSTIHQKMDRLALIDAVVNPSAALVFGYEPWLITTRKGDTIYGFLVSDGATVVLRDAAGKQIAIRKDQIKDRKALKTSLMPDPAALGLSEDDISDITGYLLSFQKH</sequence>
<dbReference type="NCBIfam" id="TIGR02604">
    <property type="entry name" value="Piru_Ver_Nterm"/>
    <property type="match status" value="1"/>
</dbReference>